<dbReference type="EMBL" id="JACLQD010000003">
    <property type="protein sequence ID" value="MBC2836059.1"/>
    <property type="molecule type" value="Genomic_DNA"/>
</dbReference>
<evidence type="ECO:0000313" key="1">
    <source>
        <dbReference type="EMBL" id="MBC2836059.1"/>
    </source>
</evidence>
<dbReference type="Gene3D" id="1.20.120.160">
    <property type="entry name" value="HPT domain"/>
    <property type="match status" value="1"/>
</dbReference>
<accession>A0A842I8V1</accession>
<dbReference type="Proteomes" id="UP000555411">
    <property type="component" value="Unassembled WGS sequence"/>
</dbReference>
<reference evidence="1 2" key="1">
    <citation type="journal article" date="2017" name="Int. J. Syst. Evol. Microbiol.">
        <title>Gemmobacter straminiformis sp. nov., isolated from an artificial fountain.</title>
        <authorList>
            <person name="Kang J.Y."/>
            <person name="Kim M.J."/>
            <person name="Chun J."/>
            <person name="Son K.P."/>
            <person name="Jahng K.Y."/>
        </authorList>
    </citation>
    <scope>NUCLEOTIDE SEQUENCE [LARGE SCALE GENOMIC DNA]</scope>
    <source>
        <strain evidence="1 2">CAM-8</strain>
    </source>
</reference>
<dbReference type="RefSeq" id="WP_185797679.1">
    <property type="nucleotide sequence ID" value="NZ_JACLQD010000003.1"/>
</dbReference>
<evidence type="ECO:0000313" key="2">
    <source>
        <dbReference type="Proteomes" id="UP000555411"/>
    </source>
</evidence>
<dbReference type="AlphaFoldDB" id="A0A842I8V1"/>
<gene>
    <name evidence="1" type="ORF">H7F16_11130</name>
</gene>
<sequence>MLIDWARVRELRDEIGGDSFSDVVALFLEESDAVIARIDAGETVTGAELHFLRGAALNLGFADLAESCRDGTDPAALATLYAQSKAALVAEAV</sequence>
<protein>
    <submittedName>
        <fullName evidence="1">Hpt domain-containing protein</fullName>
    </submittedName>
</protein>
<dbReference type="InterPro" id="IPR036641">
    <property type="entry name" value="HPT_dom_sf"/>
</dbReference>
<dbReference type="GO" id="GO:0000160">
    <property type="term" value="P:phosphorelay signal transduction system"/>
    <property type="evidence" value="ECO:0007669"/>
    <property type="project" value="InterPro"/>
</dbReference>
<keyword evidence="2" id="KW-1185">Reference proteome</keyword>
<dbReference type="SUPFAM" id="SSF47226">
    <property type="entry name" value="Histidine-containing phosphotransfer domain, HPT domain"/>
    <property type="match status" value="1"/>
</dbReference>
<comment type="caution">
    <text evidence="1">The sequence shown here is derived from an EMBL/GenBank/DDBJ whole genome shotgun (WGS) entry which is preliminary data.</text>
</comment>
<organism evidence="1 2">
    <name type="scientific">Paragemmobacter straminiformis</name>
    <dbReference type="NCBI Taxonomy" id="2045119"/>
    <lineage>
        <taxon>Bacteria</taxon>
        <taxon>Pseudomonadati</taxon>
        <taxon>Pseudomonadota</taxon>
        <taxon>Alphaproteobacteria</taxon>
        <taxon>Rhodobacterales</taxon>
        <taxon>Paracoccaceae</taxon>
        <taxon>Paragemmobacter</taxon>
    </lineage>
</organism>
<name>A0A842I8V1_9RHOB</name>
<proteinExistence type="predicted"/>